<dbReference type="Gene3D" id="3.90.70.10">
    <property type="entry name" value="Cysteine proteinases"/>
    <property type="match status" value="1"/>
</dbReference>
<comment type="catalytic activity">
    <reaction evidence="1 11 16">
        <text>Thiol-dependent hydrolysis of ester, thioester, amide, peptide and isopeptide bonds formed by the C-terminal Gly of ubiquitin (a 76-residue protein attached to proteins as an intracellular targeting signal).</text>
        <dbReference type="EC" id="3.4.19.12"/>
    </reaction>
</comment>
<evidence type="ECO:0000259" key="20">
    <source>
        <dbReference type="PROSITE" id="PS50271"/>
    </source>
</evidence>
<dbReference type="SUPFAM" id="SSF57850">
    <property type="entry name" value="RING/U-box"/>
    <property type="match status" value="2"/>
</dbReference>
<dbReference type="GO" id="GO:0008270">
    <property type="term" value="F:zinc ion binding"/>
    <property type="evidence" value="ECO:0007669"/>
    <property type="project" value="UniProtKB-UniRule"/>
</dbReference>
<reference evidence="21 22" key="1">
    <citation type="submission" date="2013-07" db="EMBL/GenBank/DDBJ databases">
        <title>The Genome Sequence of Cryptococcus heveanensis BCC8398.</title>
        <authorList>
            <consortium name="The Broad Institute Genome Sequencing Platform"/>
            <person name="Cuomo C."/>
            <person name="Litvintseva A."/>
            <person name="Chen Y."/>
            <person name="Heitman J."/>
            <person name="Sun S."/>
            <person name="Springer D."/>
            <person name="Dromer F."/>
            <person name="Young S.K."/>
            <person name="Zeng Q."/>
            <person name="Gargeya S."/>
            <person name="Fitzgerald M."/>
            <person name="Abouelleil A."/>
            <person name="Alvarado L."/>
            <person name="Berlin A.M."/>
            <person name="Chapman S.B."/>
            <person name="Dewar J."/>
            <person name="Goldberg J."/>
            <person name="Griggs A."/>
            <person name="Gujja S."/>
            <person name="Hansen M."/>
            <person name="Howarth C."/>
            <person name="Imamovic A."/>
            <person name="Larimer J."/>
            <person name="McCowan C."/>
            <person name="Murphy C."/>
            <person name="Pearson M."/>
            <person name="Priest M."/>
            <person name="Roberts A."/>
            <person name="Saif S."/>
            <person name="Shea T."/>
            <person name="Sykes S."/>
            <person name="Wortman J."/>
            <person name="Nusbaum C."/>
            <person name="Birren B."/>
        </authorList>
    </citation>
    <scope>NUCLEOTIDE SEQUENCE [LARGE SCALE GENOMIC DNA]</scope>
    <source>
        <strain evidence="21 22">BCC8398</strain>
    </source>
</reference>
<dbReference type="Pfam" id="PF00627">
    <property type="entry name" value="UBA"/>
    <property type="match status" value="2"/>
</dbReference>
<dbReference type="Gene3D" id="1.10.8.10">
    <property type="entry name" value="DNA helicase RuvA subunit, C-terminal domain"/>
    <property type="match status" value="2"/>
</dbReference>
<name>A0A1B9GWW9_9TREE</name>
<evidence type="ECO:0000256" key="11">
    <source>
        <dbReference type="PIRNR" id="PIRNR016308"/>
    </source>
</evidence>
<feature type="binding site" evidence="14">
    <location>
        <position position="183"/>
    </location>
    <ligand>
        <name>Zn(2+)</name>
        <dbReference type="ChEBI" id="CHEBI:29105"/>
    </ligand>
</feature>
<dbReference type="STRING" id="1296120.A0A1B9GWW9"/>
<dbReference type="SMART" id="SM00165">
    <property type="entry name" value="UBA"/>
    <property type="match status" value="2"/>
</dbReference>
<feature type="binding site" evidence="14">
    <location>
        <position position="200"/>
    </location>
    <ligand>
        <name>Zn(2+)</name>
        <dbReference type="ChEBI" id="CHEBI:29105"/>
    </ligand>
</feature>
<dbReference type="FunFam" id="3.30.40.10:FF:000396">
    <property type="entry name" value="Ubiquitin carboxyl-terminal hydrolase"/>
    <property type="match status" value="1"/>
</dbReference>
<evidence type="ECO:0000256" key="2">
    <source>
        <dbReference type="ARBA" id="ARBA00009085"/>
    </source>
</evidence>
<evidence type="ECO:0000256" key="5">
    <source>
        <dbReference type="ARBA" id="ARBA00022737"/>
    </source>
</evidence>
<dbReference type="FunFam" id="1.10.8.10:FF:000103">
    <property type="entry name" value="Ubiquitin carboxyl-terminal hydrolase"/>
    <property type="match status" value="1"/>
</dbReference>
<comment type="similarity">
    <text evidence="2 11 16">Belongs to the peptidase C19 family.</text>
</comment>
<evidence type="ECO:0000259" key="18">
    <source>
        <dbReference type="PROSITE" id="PS50030"/>
    </source>
</evidence>
<evidence type="ECO:0000256" key="14">
    <source>
        <dbReference type="PIRSR" id="PIRSR016308-3"/>
    </source>
</evidence>
<feature type="active site" description="Proton acceptor" evidence="12">
    <location>
        <position position="757"/>
    </location>
</feature>
<accession>A0A1B9GWW9</accession>
<dbReference type="OrthoDB" id="361536at2759"/>
<dbReference type="SMART" id="SM00290">
    <property type="entry name" value="ZnF_UBP"/>
    <property type="match status" value="2"/>
</dbReference>
<dbReference type="PROSITE" id="PS50271">
    <property type="entry name" value="ZF_UBP"/>
    <property type="match status" value="2"/>
</dbReference>
<gene>
    <name evidence="21" type="ORF">I316_02570</name>
</gene>
<evidence type="ECO:0000256" key="4">
    <source>
        <dbReference type="ARBA" id="ARBA00022723"/>
    </source>
</evidence>
<feature type="binding site" evidence="13">
    <location>
        <begin position="202"/>
        <end position="205"/>
    </location>
    <ligand>
        <name>substrate</name>
    </ligand>
</feature>
<feature type="domain" description="UBP-type" evidence="20">
    <location>
        <begin position="1"/>
        <end position="111"/>
    </location>
</feature>
<dbReference type="PANTHER" id="PTHR24006">
    <property type="entry name" value="UBIQUITIN CARBOXYL-TERMINAL HYDROLASE"/>
    <property type="match status" value="1"/>
</dbReference>
<feature type="domain" description="UBP-type" evidence="20">
    <location>
        <begin position="157"/>
        <end position="265"/>
    </location>
</feature>
<dbReference type="Pfam" id="PF02148">
    <property type="entry name" value="zf-UBP"/>
    <property type="match status" value="1"/>
</dbReference>
<evidence type="ECO:0000256" key="8">
    <source>
        <dbReference type="ARBA" id="ARBA00022801"/>
    </source>
</evidence>
<evidence type="ECO:0000256" key="15">
    <source>
        <dbReference type="PROSITE-ProRule" id="PRU00502"/>
    </source>
</evidence>
<dbReference type="GO" id="GO:0006508">
    <property type="term" value="P:proteolysis"/>
    <property type="evidence" value="ECO:0007669"/>
    <property type="project" value="UniProtKB-KW"/>
</dbReference>
<proteinExistence type="inferred from homology"/>
<reference evidence="22" key="2">
    <citation type="submission" date="2013-12" db="EMBL/GenBank/DDBJ databases">
        <title>Evolution of pathogenesis and genome organization in the Tremellales.</title>
        <authorList>
            <person name="Cuomo C."/>
            <person name="Litvintseva A."/>
            <person name="Heitman J."/>
            <person name="Chen Y."/>
            <person name="Sun S."/>
            <person name="Springer D."/>
            <person name="Dromer F."/>
            <person name="Young S."/>
            <person name="Zeng Q."/>
            <person name="Chapman S."/>
            <person name="Gujja S."/>
            <person name="Saif S."/>
            <person name="Birren B."/>
        </authorList>
    </citation>
    <scope>NUCLEOTIDE SEQUENCE [LARGE SCALE GENOMIC DNA]</scope>
    <source>
        <strain evidence="22">BCC8398</strain>
    </source>
</reference>
<evidence type="ECO:0000256" key="16">
    <source>
        <dbReference type="RuleBase" id="RU366025"/>
    </source>
</evidence>
<dbReference type="PROSITE" id="PS00973">
    <property type="entry name" value="USP_2"/>
    <property type="match status" value="1"/>
</dbReference>
<dbReference type="InterPro" id="IPR038765">
    <property type="entry name" value="Papain-like_cys_pep_sf"/>
</dbReference>
<evidence type="ECO:0000256" key="12">
    <source>
        <dbReference type="PIRSR" id="PIRSR016308-1"/>
    </source>
</evidence>
<keyword evidence="3 11" id="KW-0645">Protease</keyword>
<keyword evidence="10 11" id="KW-0862">Zinc</keyword>
<evidence type="ECO:0000313" key="21">
    <source>
        <dbReference type="EMBL" id="OCF35518.1"/>
    </source>
</evidence>
<dbReference type="FunFam" id="3.30.40.10:FF:000587">
    <property type="entry name" value="Ubiquitin carboxyl-terminal hydrolase"/>
    <property type="match status" value="1"/>
</dbReference>
<evidence type="ECO:0000256" key="9">
    <source>
        <dbReference type="ARBA" id="ARBA00022807"/>
    </source>
</evidence>
<dbReference type="EC" id="3.4.19.12" evidence="11 16"/>
<dbReference type="InterPro" id="IPR015940">
    <property type="entry name" value="UBA"/>
</dbReference>
<dbReference type="GO" id="GO:0005829">
    <property type="term" value="C:cytosol"/>
    <property type="evidence" value="ECO:0007669"/>
    <property type="project" value="TreeGrafter"/>
</dbReference>
<keyword evidence="6 15" id="KW-0863">Zinc-finger</keyword>
<dbReference type="PANTHER" id="PTHR24006:SF664">
    <property type="entry name" value="UBIQUITIN CARBOXYL-TERMINAL HYDROLASE"/>
    <property type="match status" value="1"/>
</dbReference>
<dbReference type="InterPro" id="IPR001394">
    <property type="entry name" value="Peptidase_C19_UCH"/>
</dbReference>
<organism evidence="21 22">
    <name type="scientific">Kwoniella heveanensis BCC8398</name>
    <dbReference type="NCBI Taxonomy" id="1296120"/>
    <lineage>
        <taxon>Eukaryota</taxon>
        <taxon>Fungi</taxon>
        <taxon>Dikarya</taxon>
        <taxon>Basidiomycota</taxon>
        <taxon>Agaricomycotina</taxon>
        <taxon>Tremellomycetes</taxon>
        <taxon>Tremellales</taxon>
        <taxon>Cryptococcaceae</taxon>
        <taxon>Kwoniella</taxon>
    </lineage>
</organism>
<dbReference type="CDD" id="cd14386">
    <property type="entry name" value="UBA2_UBP5"/>
    <property type="match status" value="1"/>
</dbReference>
<feature type="domain" description="USP" evidence="19">
    <location>
        <begin position="307"/>
        <end position="810"/>
    </location>
</feature>
<feature type="binding site" evidence="13">
    <location>
        <position position="241"/>
    </location>
    <ligand>
        <name>substrate</name>
    </ligand>
</feature>
<dbReference type="GO" id="GO:0016579">
    <property type="term" value="P:protein deubiquitination"/>
    <property type="evidence" value="ECO:0007669"/>
    <property type="project" value="InterPro"/>
</dbReference>
<dbReference type="InterPro" id="IPR050164">
    <property type="entry name" value="Peptidase_C19"/>
</dbReference>
<dbReference type="InterPro" id="IPR013083">
    <property type="entry name" value="Znf_RING/FYVE/PHD"/>
</dbReference>
<dbReference type="Proteomes" id="UP000092666">
    <property type="component" value="Unassembled WGS sequence"/>
</dbReference>
<evidence type="ECO:0000259" key="19">
    <source>
        <dbReference type="PROSITE" id="PS50235"/>
    </source>
</evidence>
<feature type="binding site" evidence="13">
    <location>
        <position position="243"/>
    </location>
    <ligand>
        <name>substrate</name>
    </ligand>
</feature>
<dbReference type="GO" id="GO:0004843">
    <property type="term" value="F:cysteine-type deubiquitinase activity"/>
    <property type="evidence" value="ECO:0007669"/>
    <property type="project" value="UniProtKB-UniRule"/>
</dbReference>
<dbReference type="PROSITE" id="PS50235">
    <property type="entry name" value="USP_3"/>
    <property type="match status" value="1"/>
</dbReference>
<keyword evidence="22" id="KW-1185">Reference proteome</keyword>
<sequence>MSCSHISSLAQTLKPPTPAQQVHREECTLCFDGQDGPEGILVCLTCFNGGCFAEGRRHAYLHYEKTGHPLGVVVRRTRKEQKKRDSTEPPMKKLAISAPKDDELYDYSTSLRCFGCSSVGDSIHSNDDHITAVVKGIMSAMSSAQQSEVKAWEEEILPCEHTLTLQQEPVIEIGKLPSQCSSCDLTSNLWLCLTCGLANCGRQQFGGVGGNGHALQHSHETGHGLGVKLGTITPEGTADIYCYSCDDAKVDPDLPRHLQAFGIEVLGQTKTEKSMTELQLEHNLKFDFSMTGDDGKELEPVFGKGLTGLKNLGNSCYIASVMQALFSLPAFRSRYTSDLAFTHFQTCDNPLPASCLECQMLKLADGLISGRYSHRALAPPPSTTDFDASQEPPKFQEGIKPAQFKFLIGKGHEEFATMRQQDSEEFLQHLLTKLRAEAKRQGREETSEPTSITKFSMEQRLQCTGCQRVGIQVEPVDLASLPVDAIDKGVNDEGKRLYAQVELEKCLQALCGEEEIPDYACETCGTKTRAIKSTKFKTFPDLLVLHMKKFQLVNWVPTKLEIPVQVPDYLTLDALLGKGLQEGEVELTPSSSTGAASGLPEFNATALSQLEAMGFPTVRCQKALLATGNSDAEVAMGWLFEHMEDPDIDSPIQVGAPANAAGPEPSADQIAMISDMGFTSAQARKALQESDGNPERAIEWLFSHPEDNGEERSSGVTAISSDSPSIEPDVGGSVKLPAKYRLKAFISHKGPSVHSGHYVATIRHPQAGLASGSEGEEDWVLFNDEKVVRAPAHGGDEMRGLAYLYVYERV</sequence>
<dbReference type="InterPro" id="IPR018200">
    <property type="entry name" value="USP_CS"/>
</dbReference>
<feature type="binding site" evidence="13">
    <location>
        <position position="190"/>
    </location>
    <ligand>
        <name>substrate</name>
    </ligand>
</feature>
<feature type="domain" description="UBA" evidence="18">
    <location>
        <begin position="664"/>
        <end position="704"/>
    </location>
</feature>
<dbReference type="CDD" id="cd02658">
    <property type="entry name" value="Peptidase_C19B"/>
    <property type="match status" value="1"/>
</dbReference>
<dbReference type="InterPro" id="IPR041432">
    <property type="entry name" value="UBP13_Znf-UBP_var"/>
</dbReference>
<dbReference type="PIRSF" id="PIRSF016308">
    <property type="entry name" value="UBP"/>
    <property type="match status" value="1"/>
</dbReference>
<keyword evidence="4 11" id="KW-0479">Metal-binding</keyword>
<dbReference type="SUPFAM" id="SSF54001">
    <property type="entry name" value="Cysteine proteinases"/>
    <property type="match status" value="1"/>
</dbReference>
<evidence type="ECO:0000256" key="10">
    <source>
        <dbReference type="ARBA" id="ARBA00022833"/>
    </source>
</evidence>
<feature type="binding site" evidence="14">
    <location>
        <position position="213"/>
    </location>
    <ligand>
        <name>Zn(2+)</name>
        <dbReference type="ChEBI" id="CHEBI:29105"/>
    </ligand>
</feature>
<keyword evidence="7 11" id="KW-0833">Ubl conjugation pathway</keyword>
<dbReference type="InterPro" id="IPR001607">
    <property type="entry name" value="Znf_UBP"/>
</dbReference>
<evidence type="ECO:0000313" key="22">
    <source>
        <dbReference type="Proteomes" id="UP000092666"/>
    </source>
</evidence>
<feature type="binding site" evidence="13">
    <location>
        <position position="246"/>
    </location>
    <ligand>
        <name>substrate</name>
    </ligand>
</feature>
<evidence type="ECO:0000256" key="6">
    <source>
        <dbReference type="ARBA" id="ARBA00022771"/>
    </source>
</evidence>
<protein>
    <recommendedName>
        <fullName evidence="11 16">Ubiquitin carboxyl-terminal hydrolase</fullName>
        <ecNumber evidence="11 16">3.4.19.12</ecNumber>
    </recommendedName>
</protein>
<keyword evidence="5" id="KW-0677">Repeat</keyword>
<evidence type="ECO:0000256" key="3">
    <source>
        <dbReference type="ARBA" id="ARBA00022670"/>
    </source>
</evidence>
<dbReference type="EMBL" id="KI669498">
    <property type="protein sequence ID" value="OCF35518.1"/>
    <property type="molecule type" value="Genomic_DNA"/>
</dbReference>
<keyword evidence="8 11" id="KW-0378">Hydrolase</keyword>
<dbReference type="InterPro" id="IPR028889">
    <property type="entry name" value="USP"/>
</dbReference>
<evidence type="ECO:0000256" key="7">
    <source>
        <dbReference type="ARBA" id="ARBA00022786"/>
    </source>
</evidence>
<dbReference type="FunFam" id="1.10.8.10:FF:000086">
    <property type="entry name" value="Ubiquitin carboxyl-terminal hydrolase"/>
    <property type="match status" value="1"/>
</dbReference>
<evidence type="ECO:0000256" key="1">
    <source>
        <dbReference type="ARBA" id="ARBA00000707"/>
    </source>
</evidence>
<dbReference type="AlphaFoldDB" id="A0A1B9GWW9"/>
<dbReference type="Pfam" id="PF00443">
    <property type="entry name" value="UCH"/>
    <property type="match status" value="1"/>
</dbReference>
<dbReference type="PROSITE" id="PS50030">
    <property type="entry name" value="UBA"/>
    <property type="match status" value="2"/>
</dbReference>
<dbReference type="InterPro" id="IPR016652">
    <property type="entry name" value="Ubiquitinyl_hydrolase"/>
</dbReference>
<feature type="compositionally biased region" description="Polar residues" evidence="17">
    <location>
        <begin position="714"/>
        <end position="724"/>
    </location>
</feature>
<feature type="region of interest" description="Disordered" evidence="17">
    <location>
        <begin position="705"/>
        <end position="732"/>
    </location>
</feature>
<dbReference type="CDD" id="cd14385">
    <property type="entry name" value="UBA1_spUBP14_like"/>
    <property type="match status" value="1"/>
</dbReference>
<feature type="active site" description="Nucleophile" evidence="12">
    <location>
        <position position="316"/>
    </location>
</feature>
<evidence type="ECO:0000256" key="17">
    <source>
        <dbReference type="SAM" id="MobiDB-lite"/>
    </source>
</evidence>
<dbReference type="Pfam" id="PF17807">
    <property type="entry name" value="zf-UBP_var"/>
    <property type="match status" value="1"/>
</dbReference>
<keyword evidence="9 11" id="KW-0788">Thiol protease</keyword>
<feature type="domain" description="UBA" evidence="18">
    <location>
        <begin position="601"/>
        <end position="642"/>
    </location>
</feature>
<dbReference type="GO" id="GO:0005634">
    <property type="term" value="C:nucleus"/>
    <property type="evidence" value="ECO:0007669"/>
    <property type="project" value="TreeGrafter"/>
</dbReference>
<dbReference type="InterPro" id="IPR009060">
    <property type="entry name" value="UBA-like_sf"/>
</dbReference>
<dbReference type="PROSITE" id="PS00972">
    <property type="entry name" value="USP_1"/>
    <property type="match status" value="1"/>
</dbReference>
<dbReference type="SUPFAM" id="SSF46934">
    <property type="entry name" value="UBA-like"/>
    <property type="match status" value="1"/>
</dbReference>
<dbReference type="Gene3D" id="3.30.40.10">
    <property type="entry name" value="Zinc/RING finger domain, C3HC4 (zinc finger)"/>
    <property type="match status" value="2"/>
</dbReference>
<evidence type="ECO:0000256" key="13">
    <source>
        <dbReference type="PIRSR" id="PIRSR016308-2"/>
    </source>
</evidence>